<reference evidence="1" key="1">
    <citation type="submission" date="2022-06" db="EMBL/GenBank/DDBJ databases">
        <title>Complete genome sequence of Streptomyces nigrescens HEK616.</title>
        <authorList>
            <person name="Asamizu S."/>
            <person name="Onaka H."/>
        </authorList>
    </citation>
    <scope>NUCLEOTIDE SEQUENCE</scope>
    <source>
        <strain evidence="1">HEK616</strain>
    </source>
</reference>
<proteinExistence type="predicted"/>
<organism evidence="1 2">
    <name type="scientific">Streptomyces nigrescens</name>
    <dbReference type="NCBI Taxonomy" id="1920"/>
    <lineage>
        <taxon>Bacteria</taxon>
        <taxon>Bacillati</taxon>
        <taxon>Actinomycetota</taxon>
        <taxon>Actinomycetes</taxon>
        <taxon>Kitasatosporales</taxon>
        <taxon>Streptomycetaceae</taxon>
        <taxon>Streptomyces</taxon>
    </lineage>
</organism>
<gene>
    <name evidence="1" type="ORF">HEK616_07940</name>
</gene>
<protein>
    <submittedName>
        <fullName evidence="1">Uncharacterized protein</fullName>
    </submittedName>
</protein>
<dbReference type="Proteomes" id="UP001059597">
    <property type="component" value="Chromosome"/>
</dbReference>
<dbReference type="EMBL" id="AP026073">
    <property type="protein sequence ID" value="BDM67307.1"/>
    <property type="molecule type" value="Genomic_DNA"/>
</dbReference>
<evidence type="ECO:0000313" key="1">
    <source>
        <dbReference type="EMBL" id="BDM67307.1"/>
    </source>
</evidence>
<evidence type="ECO:0000313" key="2">
    <source>
        <dbReference type="Proteomes" id="UP001059597"/>
    </source>
</evidence>
<dbReference type="RefSeq" id="WP_261951486.1">
    <property type="nucleotide sequence ID" value="NZ_AP026073.1"/>
</dbReference>
<name>A0ABM7ZLN0_STRNI</name>
<sequence length="300" mass="34054">MNELTWNHFRDGVDHRFTILPVQEFQFRITYVPIILPREAREFVAVRTTDITVDGLKAEPACDLTALHVELNQSATITSGKEEPYVSVIFPHPVFDFSMFMGPTVFLVGKKNASMEDLVHTVKLLEPIIRNLLSPGEDGDQEGPLAKAGVLDKAIELSLSFEHGVRLGRRLGKAEEASNLMLFKKMARLDLADPEKTELTPLAAVQPNTVKRGDVALLFTKDIKHRARRIRIEYQGPWNVTHKDVDLGVSYTMGGHTAPFQPQDLYDLKTPFFDFYRDLILKRFFADLFYDVEVIGRVPK</sequence>
<accession>A0ABM7ZLN0</accession>
<keyword evidence="2" id="KW-1185">Reference proteome</keyword>